<name>A0ABS4ED83_9FIRM</name>
<dbReference type="InterPro" id="IPR014203">
    <property type="entry name" value="Spore_V_AC"/>
</dbReference>
<proteinExistence type="predicted"/>
<evidence type="ECO:0000313" key="2">
    <source>
        <dbReference type="EMBL" id="MBP1855896.1"/>
    </source>
</evidence>
<reference evidence="2 3" key="1">
    <citation type="submission" date="2021-03" db="EMBL/GenBank/DDBJ databases">
        <title>Genomic Encyclopedia of Type Strains, Phase IV (KMG-IV): sequencing the most valuable type-strain genomes for metagenomic binning, comparative biology and taxonomic classification.</title>
        <authorList>
            <person name="Goeker M."/>
        </authorList>
    </citation>
    <scope>NUCLEOTIDE SEQUENCE [LARGE SCALE GENOMIC DNA]</scope>
    <source>
        <strain evidence="2 3">DSM 1289</strain>
    </source>
</reference>
<keyword evidence="1" id="KW-1133">Transmembrane helix</keyword>
<dbReference type="PANTHER" id="PTHR38450">
    <property type="entry name" value="STAGE V SPORULATION PROTEIN AC-RELATED"/>
    <property type="match status" value="1"/>
</dbReference>
<sequence>MENKKYKEVYLDNNKKYQEYVEKISPKPTFVKNYINAFVVGGLICVLGQFINNIWTNSFGLDKLAAATSTSITLIFIGAFLTGLGVYDLLGKRAGAGSIVPITGFANSIVSPAMEHKQEGYVMGVGANLFKVAGPVLVYGIGSSILCGFIYYIFLMIK</sequence>
<dbReference type="Pfam" id="PF03862">
    <property type="entry name" value="SpoVAC_SpoVAEB"/>
    <property type="match status" value="1"/>
</dbReference>
<accession>A0ABS4ED83</accession>
<keyword evidence="1" id="KW-0812">Transmembrane</keyword>
<evidence type="ECO:0000313" key="3">
    <source>
        <dbReference type="Proteomes" id="UP000767291"/>
    </source>
</evidence>
<feature type="transmembrane region" description="Helical" evidence="1">
    <location>
        <begin position="33"/>
        <end position="52"/>
    </location>
</feature>
<dbReference type="RefSeq" id="WP_209457287.1">
    <property type="nucleotide sequence ID" value="NZ_BAAACS010000019.1"/>
</dbReference>
<evidence type="ECO:0000256" key="1">
    <source>
        <dbReference type="SAM" id="Phobius"/>
    </source>
</evidence>
<dbReference type="InterPro" id="IPR005562">
    <property type="entry name" value="SpoVA"/>
</dbReference>
<dbReference type="Proteomes" id="UP000767291">
    <property type="component" value="Unassembled WGS sequence"/>
</dbReference>
<gene>
    <name evidence="2" type="ORF">J2Z43_002297</name>
</gene>
<protein>
    <submittedName>
        <fullName evidence="2">Stage V sporulation protein AC</fullName>
    </submittedName>
</protein>
<dbReference type="NCBIfam" id="TIGR02838">
    <property type="entry name" value="spore_V_AC"/>
    <property type="match status" value="1"/>
</dbReference>
<comment type="caution">
    <text evidence="2">The sequence shown here is derived from an EMBL/GenBank/DDBJ whole genome shotgun (WGS) entry which is preliminary data.</text>
</comment>
<keyword evidence="1" id="KW-0472">Membrane</keyword>
<dbReference type="EMBL" id="JAGGJX010000005">
    <property type="protein sequence ID" value="MBP1855896.1"/>
    <property type="molecule type" value="Genomic_DNA"/>
</dbReference>
<feature type="transmembrane region" description="Helical" evidence="1">
    <location>
        <begin position="134"/>
        <end position="155"/>
    </location>
</feature>
<dbReference type="PANTHER" id="PTHR38450:SF1">
    <property type="entry name" value="STAGE V SPORULATION PROTEIN AC"/>
    <property type="match status" value="1"/>
</dbReference>
<feature type="transmembrane region" description="Helical" evidence="1">
    <location>
        <begin position="64"/>
        <end position="87"/>
    </location>
</feature>
<keyword evidence="3" id="KW-1185">Reference proteome</keyword>
<feature type="transmembrane region" description="Helical" evidence="1">
    <location>
        <begin position="94"/>
        <end position="114"/>
    </location>
</feature>
<organism evidence="2 3">
    <name type="scientific">Metaclostridioides mangenotii</name>
    <dbReference type="NCBI Taxonomy" id="1540"/>
    <lineage>
        <taxon>Bacteria</taxon>
        <taxon>Bacillati</taxon>
        <taxon>Bacillota</taxon>
        <taxon>Clostridia</taxon>
        <taxon>Peptostreptococcales</taxon>
        <taxon>Peptostreptococcaceae</taxon>
        <taxon>Metaclostridioides</taxon>
    </lineage>
</organism>